<keyword evidence="2" id="KW-1185">Reference proteome</keyword>
<protein>
    <recommendedName>
        <fullName evidence="3">DUF4283 domain-containing protein</fullName>
    </recommendedName>
</protein>
<dbReference type="Proteomes" id="UP001237642">
    <property type="component" value="Unassembled WGS sequence"/>
</dbReference>
<sequence>MWDGVDPYNFRIQRKIFVECRGLPFLAWSEQNLKCITKDVGLWEEWVNENSLLARLENSVVCIYSNRIDQIEEKVIVSISGKAYEISLVEKFYPAFMVEGRDHSEYVKSNSGKEEGLSYISKVSDSYQKEKDLEVTRDGKVKGDKGEVELIDGNFDDSQFQNKETP</sequence>
<evidence type="ECO:0000313" key="1">
    <source>
        <dbReference type="EMBL" id="KAK1362168.1"/>
    </source>
</evidence>
<organism evidence="1 2">
    <name type="scientific">Heracleum sosnowskyi</name>
    <dbReference type="NCBI Taxonomy" id="360622"/>
    <lineage>
        <taxon>Eukaryota</taxon>
        <taxon>Viridiplantae</taxon>
        <taxon>Streptophyta</taxon>
        <taxon>Embryophyta</taxon>
        <taxon>Tracheophyta</taxon>
        <taxon>Spermatophyta</taxon>
        <taxon>Magnoliopsida</taxon>
        <taxon>eudicotyledons</taxon>
        <taxon>Gunneridae</taxon>
        <taxon>Pentapetalae</taxon>
        <taxon>asterids</taxon>
        <taxon>campanulids</taxon>
        <taxon>Apiales</taxon>
        <taxon>Apiaceae</taxon>
        <taxon>Apioideae</taxon>
        <taxon>apioid superclade</taxon>
        <taxon>Tordylieae</taxon>
        <taxon>Tordyliinae</taxon>
        <taxon>Heracleum</taxon>
    </lineage>
</organism>
<reference evidence="1" key="2">
    <citation type="submission" date="2023-05" db="EMBL/GenBank/DDBJ databases">
        <authorList>
            <person name="Schelkunov M.I."/>
        </authorList>
    </citation>
    <scope>NUCLEOTIDE SEQUENCE</scope>
    <source>
        <strain evidence="1">Hsosn_3</strain>
        <tissue evidence="1">Leaf</tissue>
    </source>
</reference>
<evidence type="ECO:0000313" key="2">
    <source>
        <dbReference type="Proteomes" id="UP001237642"/>
    </source>
</evidence>
<name>A0AAD8H8Z0_9APIA</name>
<comment type="caution">
    <text evidence="1">The sequence shown here is derived from an EMBL/GenBank/DDBJ whole genome shotgun (WGS) entry which is preliminary data.</text>
</comment>
<dbReference type="EMBL" id="JAUIZM010000010">
    <property type="protein sequence ID" value="KAK1362168.1"/>
    <property type="molecule type" value="Genomic_DNA"/>
</dbReference>
<accession>A0AAD8H8Z0</accession>
<reference evidence="1" key="1">
    <citation type="submission" date="2023-02" db="EMBL/GenBank/DDBJ databases">
        <title>Genome of toxic invasive species Heracleum sosnowskyi carries increased number of genes despite the absence of recent whole-genome duplications.</title>
        <authorList>
            <person name="Schelkunov M."/>
            <person name="Shtratnikova V."/>
            <person name="Makarenko M."/>
            <person name="Klepikova A."/>
            <person name="Omelchenko D."/>
            <person name="Novikova G."/>
            <person name="Obukhova E."/>
            <person name="Bogdanov V."/>
            <person name="Penin A."/>
            <person name="Logacheva M."/>
        </authorList>
    </citation>
    <scope>NUCLEOTIDE SEQUENCE</scope>
    <source>
        <strain evidence="1">Hsosn_3</strain>
        <tissue evidence="1">Leaf</tissue>
    </source>
</reference>
<evidence type="ECO:0008006" key="3">
    <source>
        <dbReference type="Google" id="ProtNLM"/>
    </source>
</evidence>
<dbReference type="AlphaFoldDB" id="A0AAD8H8Z0"/>
<proteinExistence type="predicted"/>
<gene>
    <name evidence="1" type="ORF">POM88_046642</name>
</gene>